<dbReference type="InterPro" id="IPR015300">
    <property type="entry name" value="DNA-bd_pseudobarrel_sf"/>
</dbReference>
<sequence>TLPEQMGEYLWNTMLDEVYLIGTNGEKHKCTLEYQKDPFLVTISRGWKECVGIHGFKVGDRSYTLQYE</sequence>
<evidence type="ECO:0000256" key="5">
    <source>
        <dbReference type="ARBA" id="ARBA00023242"/>
    </source>
</evidence>
<protein>
    <recommendedName>
        <fullName evidence="8">TF-B3 domain-containing protein</fullName>
    </recommendedName>
</protein>
<reference evidence="6 7" key="1">
    <citation type="journal article" date="2018" name="Front. Plant Sci.">
        <title>Red Clover (Trifolium pratense) and Zigzag Clover (T. medium) - A Picture of Genomic Similarities and Differences.</title>
        <authorList>
            <person name="Dluhosova J."/>
            <person name="Istvanek J."/>
            <person name="Nedelnik J."/>
            <person name="Repkova J."/>
        </authorList>
    </citation>
    <scope>NUCLEOTIDE SEQUENCE [LARGE SCALE GENOMIC DNA]</scope>
    <source>
        <strain evidence="7">cv. 10/8</strain>
        <tissue evidence="6">Leaf</tissue>
    </source>
</reference>
<keyword evidence="2" id="KW-0805">Transcription regulation</keyword>
<keyword evidence="5" id="KW-0539">Nucleus</keyword>
<keyword evidence="7" id="KW-1185">Reference proteome</keyword>
<dbReference type="GO" id="GO:0005634">
    <property type="term" value="C:nucleus"/>
    <property type="evidence" value="ECO:0007669"/>
    <property type="project" value="UniProtKB-SubCell"/>
</dbReference>
<evidence type="ECO:0000256" key="3">
    <source>
        <dbReference type="ARBA" id="ARBA00023125"/>
    </source>
</evidence>
<evidence type="ECO:0000256" key="4">
    <source>
        <dbReference type="ARBA" id="ARBA00023163"/>
    </source>
</evidence>
<evidence type="ECO:0000256" key="2">
    <source>
        <dbReference type="ARBA" id="ARBA00023015"/>
    </source>
</evidence>
<evidence type="ECO:0000313" key="6">
    <source>
        <dbReference type="EMBL" id="MCI12506.1"/>
    </source>
</evidence>
<evidence type="ECO:0008006" key="8">
    <source>
        <dbReference type="Google" id="ProtNLM"/>
    </source>
</evidence>
<organism evidence="6 7">
    <name type="scientific">Trifolium medium</name>
    <dbReference type="NCBI Taxonomy" id="97028"/>
    <lineage>
        <taxon>Eukaryota</taxon>
        <taxon>Viridiplantae</taxon>
        <taxon>Streptophyta</taxon>
        <taxon>Embryophyta</taxon>
        <taxon>Tracheophyta</taxon>
        <taxon>Spermatophyta</taxon>
        <taxon>Magnoliopsida</taxon>
        <taxon>eudicotyledons</taxon>
        <taxon>Gunneridae</taxon>
        <taxon>Pentapetalae</taxon>
        <taxon>rosids</taxon>
        <taxon>fabids</taxon>
        <taxon>Fabales</taxon>
        <taxon>Fabaceae</taxon>
        <taxon>Papilionoideae</taxon>
        <taxon>50 kb inversion clade</taxon>
        <taxon>NPAAA clade</taxon>
        <taxon>Hologalegina</taxon>
        <taxon>IRL clade</taxon>
        <taxon>Trifolieae</taxon>
        <taxon>Trifolium</taxon>
    </lineage>
</organism>
<comment type="subcellular location">
    <subcellularLocation>
        <location evidence="1">Nucleus</location>
    </subcellularLocation>
</comment>
<evidence type="ECO:0000256" key="1">
    <source>
        <dbReference type="ARBA" id="ARBA00004123"/>
    </source>
</evidence>
<comment type="caution">
    <text evidence="6">The sequence shown here is derived from an EMBL/GenBank/DDBJ whole genome shotgun (WGS) entry which is preliminary data.</text>
</comment>
<dbReference type="GO" id="GO:0003677">
    <property type="term" value="F:DNA binding"/>
    <property type="evidence" value="ECO:0007669"/>
    <property type="project" value="UniProtKB-KW"/>
</dbReference>
<accession>A0A392PMH9</accession>
<proteinExistence type="predicted"/>
<dbReference type="SUPFAM" id="SSF101936">
    <property type="entry name" value="DNA-binding pseudobarrel domain"/>
    <property type="match status" value="1"/>
</dbReference>
<keyword evidence="4" id="KW-0804">Transcription</keyword>
<evidence type="ECO:0000313" key="7">
    <source>
        <dbReference type="Proteomes" id="UP000265520"/>
    </source>
</evidence>
<name>A0A392PMH9_9FABA</name>
<feature type="non-terminal residue" evidence="6">
    <location>
        <position position="1"/>
    </location>
</feature>
<dbReference type="AlphaFoldDB" id="A0A392PMH9"/>
<keyword evidence="3" id="KW-0238">DNA-binding</keyword>
<dbReference type="EMBL" id="LXQA010084447">
    <property type="protein sequence ID" value="MCI12506.1"/>
    <property type="molecule type" value="Genomic_DNA"/>
</dbReference>
<dbReference type="Proteomes" id="UP000265520">
    <property type="component" value="Unassembled WGS sequence"/>
</dbReference>